<protein>
    <submittedName>
        <fullName evidence="2">Putative secreted protein</fullName>
    </submittedName>
</protein>
<dbReference type="EMBL" id="GBBL01000021">
    <property type="protein sequence ID" value="JAC27299.1"/>
    <property type="molecule type" value="mRNA"/>
</dbReference>
<feature type="non-terminal residue" evidence="2">
    <location>
        <position position="242"/>
    </location>
</feature>
<accession>A0A023G0Q9</accession>
<name>A0A023G0Q9_AMBPA</name>
<feature type="signal peptide" evidence="1">
    <location>
        <begin position="1"/>
        <end position="25"/>
    </location>
</feature>
<reference evidence="2" key="1">
    <citation type="submission" date="2014-03" db="EMBL/GenBank/DDBJ databases">
        <title>The sialotranscriptome of Amblyomma triste, Amblyomma parvum and Amblyomma cajennense ticks, uncovered by 454-based RNA-seq.</title>
        <authorList>
            <person name="Garcia G.R."/>
            <person name="Gardinassi L.G."/>
            <person name="Ribeiro J.M."/>
            <person name="Anatrielo E."/>
            <person name="Ferreira B.R."/>
            <person name="Moreira H.N."/>
            <person name="Mafra C."/>
            <person name="Olegario M.M."/>
            <person name="Szabo P.J."/>
            <person name="Miranda-Santos I.K."/>
            <person name="Maruyama S.R."/>
        </authorList>
    </citation>
    <scope>NUCLEOTIDE SEQUENCE</scope>
    <source>
        <strain evidence="2">Araguapaz</strain>
        <tissue evidence="2">Salivary glands</tissue>
    </source>
</reference>
<keyword evidence="1" id="KW-0732">Signal</keyword>
<feature type="non-terminal residue" evidence="2">
    <location>
        <position position="1"/>
    </location>
</feature>
<feature type="chain" id="PRO_5001516406" evidence="1">
    <location>
        <begin position="26"/>
        <end position="242"/>
    </location>
</feature>
<proteinExistence type="evidence at transcript level"/>
<organism evidence="2">
    <name type="scientific">Amblyomma parvum</name>
    <name type="common">South American tick</name>
    <dbReference type="NCBI Taxonomy" id="251391"/>
    <lineage>
        <taxon>Eukaryota</taxon>
        <taxon>Metazoa</taxon>
        <taxon>Ecdysozoa</taxon>
        <taxon>Arthropoda</taxon>
        <taxon>Chelicerata</taxon>
        <taxon>Arachnida</taxon>
        <taxon>Acari</taxon>
        <taxon>Parasitiformes</taxon>
        <taxon>Ixodida</taxon>
        <taxon>Ixodoidea</taxon>
        <taxon>Ixodidae</taxon>
        <taxon>Amblyomminae</taxon>
        <taxon>Amblyomma</taxon>
    </lineage>
</organism>
<dbReference type="InterPro" id="IPR012674">
    <property type="entry name" value="Calycin"/>
</dbReference>
<evidence type="ECO:0000313" key="2">
    <source>
        <dbReference type="EMBL" id="JAC27299.1"/>
    </source>
</evidence>
<dbReference type="AlphaFoldDB" id="A0A023G0Q9"/>
<sequence length="242" mass="28387">ENIFVTMRLLAIFLAFFIVLLFCQAAKEKKISKKQGTRGKPALNIRKLFNETHRLWLYQQTEPIVFTFDEWTEAPVEFVQKCIFIETINVSKTEVHYWKKMDVNGDLVKIHLLGEFITEKKGPPKSMNVSDLSGNDTTPFERVTLGYRDKNCTVFLLHSYDEEKGEDTKTKTTSDISSRTHCEMYIRKHRLPGEKCQTFYETRCLQDTYKPYENSCADMAKKEVSKKVKKINKRCLEHYVEV</sequence>
<evidence type="ECO:0000256" key="1">
    <source>
        <dbReference type="SAM" id="SignalP"/>
    </source>
</evidence>
<dbReference type="Gene3D" id="2.40.128.20">
    <property type="match status" value="1"/>
</dbReference>